<dbReference type="PANTHER" id="PTHR13218">
    <property type="entry name" value="TRANSCRIPTION INITIATION FACTOR TFIID SUBUNIT 11-RELATED"/>
    <property type="match status" value="1"/>
</dbReference>
<evidence type="ECO:0000256" key="2">
    <source>
        <dbReference type="ARBA" id="ARBA00009788"/>
    </source>
</evidence>
<dbReference type="GO" id="GO:0016251">
    <property type="term" value="F:RNA polymerase II general transcription initiation factor activity"/>
    <property type="evidence" value="ECO:0007669"/>
    <property type="project" value="TreeGrafter"/>
</dbReference>
<proteinExistence type="inferred from homology"/>
<dbReference type="InterPro" id="IPR009072">
    <property type="entry name" value="Histone-fold"/>
</dbReference>
<keyword evidence="4" id="KW-0804">Transcription</keyword>
<dbReference type="RefSeq" id="XP_022840873.1">
    <property type="nucleotide sequence ID" value="XM_022985195.1"/>
</dbReference>
<reference evidence="9" key="1">
    <citation type="journal article" date="2006" name="Proc. Natl. Acad. Sci. U.S.A.">
        <title>Genome analysis of the smallest free-living eukaryote Ostreococcus tauri unveils many unique features.</title>
        <authorList>
            <person name="Derelle E."/>
            <person name="Ferraz C."/>
            <person name="Rombauts S."/>
            <person name="Rouze P."/>
            <person name="Worden A.Z."/>
            <person name="Robbens S."/>
            <person name="Partensky F."/>
            <person name="Degroeve S."/>
            <person name="Echeynie S."/>
            <person name="Cooke R."/>
            <person name="Saeys Y."/>
            <person name="Wuyts J."/>
            <person name="Jabbari K."/>
            <person name="Bowler C."/>
            <person name="Panaud O."/>
            <person name="Piegu B."/>
            <person name="Ball S.G."/>
            <person name="Ral J.-P."/>
            <person name="Bouget F.-Y."/>
            <person name="Piganeau G."/>
            <person name="De Baets B."/>
            <person name="Picard A."/>
            <person name="Delseny M."/>
            <person name="Demaille J."/>
            <person name="Van de Peer Y."/>
            <person name="Moreau H."/>
        </authorList>
    </citation>
    <scope>NUCLEOTIDE SEQUENCE [LARGE SCALE GENOMIC DNA]</scope>
    <source>
        <strain evidence="9">OTTH 0595 / CCAP 157/2 / RCC745</strain>
    </source>
</reference>
<evidence type="ECO:0000256" key="5">
    <source>
        <dbReference type="ARBA" id="ARBA00023242"/>
    </source>
</evidence>
<dbReference type="FunCoup" id="A0A096PA67">
    <property type="interactions" value="1585"/>
</dbReference>
<dbReference type="InterPro" id="IPR006809">
    <property type="entry name" value="TAFII28_dom"/>
</dbReference>
<reference evidence="8 9" key="2">
    <citation type="journal article" date="2014" name="BMC Genomics">
        <title>An improved genome of the model marine alga Ostreococcus tauri unfolds by assessing Illumina de novo assemblies.</title>
        <authorList>
            <person name="Blanc-Mathieu R."/>
            <person name="Verhelst B."/>
            <person name="Derelle E."/>
            <person name="Rombauts S."/>
            <person name="Bouget F.Y."/>
            <person name="Carre I."/>
            <person name="Chateau A."/>
            <person name="Eyre-Walker A."/>
            <person name="Grimsley N."/>
            <person name="Moreau H."/>
            <person name="Piegu B."/>
            <person name="Rivals E."/>
            <person name="Schackwitz W."/>
            <person name="Van de Peer Y."/>
            <person name="Piganeau G."/>
        </authorList>
    </citation>
    <scope>NUCLEOTIDE SEQUENCE [LARGE SCALE GENOMIC DNA]</scope>
    <source>
        <strain evidence="9">OTTH 0595 / CCAP 157/2 / RCC745</strain>
    </source>
</reference>
<feature type="compositionally biased region" description="Acidic residues" evidence="6">
    <location>
        <begin position="50"/>
        <end position="65"/>
    </location>
</feature>
<organism evidence="8 9">
    <name type="scientific">Ostreococcus tauri</name>
    <name type="common">Marine green alga</name>
    <dbReference type="NCBI Taxonomy" id="70448"/>
    <lineage>
        <taxon>Eukaryota</taxon>
        <taxon>Viridiplantae</taxon>
        <taxon>Chlorophyta</taxon>
        <taxon>Mamiellophyceae</taxon>
        <taxon>Mamiellales</taxon>
        <taxon>Bathycoccaceae</taxon>
        <taxon>Ostreococcus</taxon>
    </lineage>
</organism>
<dbReference type="KEGG" id="ota:OT_ostta02g05250"/>
<dbReference type="Gene3D" id="1.10.20.10">
    <property type="entry name" value="Histone, subunit A"/>
    <property type="match status" value="1"/>
</dbReference>
<comment type="similarity">
    <text evidence="2">Belongs to the TAF11 family.</text>
</comment>
<evidence type="ECO:0000313" key="8">
    <source>
        <dbReference type="EMBL" id="CEG01281.1"/>
    </source>
</evidence>
<dbReference type="CDD" id="cd08048">
    <property type="entry name" value="HFD_TAF11"/>
    <property type="match status" value="1"/>
</dbReference>
<dbReference type="OrthoDB" id="28335at2759"/>
<feature type="compositionally biased region" description="Basic and acidic residues" evidence="6">
    <location>
        <begin position="33"/>
        <end position="49"/>
    </location>
</feature>
<dbReference type="Proteomes" id="UP000009170">
    <property type="component" value="Unassembled WGS sequence"/>
</dbReference>
<comment type="subcellular location">
    <subcellularLocation>
        <location evidence="1">Nucleus</location>
    </subcellularLocation>
</comment>
<dbReference type="PANTHER" id="PTHR13218:SF8">
    <property type="entry name" value="TRANSCRIPTION INITIATION FACTOR TFIID SUBUNIT 11"/>
    <property type="match status" value="1"/>
</dbReference>
<dbReference type="STRING" id="70448.A0A096PA67"/>
<dbReference type="InterPro" id="IPR045127">
    <property type="entry name" value="TAF11-like"/>
</dbReference>
<evidence type="ECO:0000256" key="3">
    <source>
        <dbReference type="ARBA" id="ARBA00023015"/>
    </source>
</evidence>
<dbReference type="EMBL" id="CAID01000002">
    <property type="protein sequence ID" value="CEG01281.1"/>
    <property type="molecule type" value="Genomic_DNA"/>
</dbReference>
<dbReference type="GO" id="GO:0005669">
    <property type="term" value="C:transcription factor TFIID complex"/>
    <property type="evidence" value="ECO:0007669"/>
    <property type="project" value="InterPro"/>
</dbReference>
<feature type="domain" description="TAFII28-like protein" evidence="7">
    <location>
        <begin position="93"/>
        <end position="178"/>
    </location>
</feature>
<dbReference type="GO" id="GO:0051123">
    <property type="term" value="P:RNA polymerase II preinitiation complex assembly"/>
    <property type="evidence" value="ECO:0007669"/>
    <property type="project" value="InterPro"/>
</dbReference>
<evidence type="ECO:0000313" key="9">
    <source>
        <dbReference type="Proteomes" id="UP000009170"/>
    </source>
</evidence>
<dbReference type="AlphaFoldDB" id="A0A096PA67"/>
<evidence type="ECO:0000256" key="6">
    <source>
        <dbReference type="SAM" id="MobiDB-lite"/>
    </source>
</evidence>
<keyword evidence="3" id="KW-0805">Transcription regulation</keyword>
<feature type="compositionally biased region" description="Basic and acidic residues" evidence="6">
    <location>
        <begin position="66"/>
        <end position="86"/>
    </location>
</feature>
<evidence type="ECO:0000256" key="1">
    <source>
        <dbReference type="ARBA" id="ARBA00004123"/>
    </source>
</evidence>
<comment type="caution">
    <text evidence="8">The sequence shown here is derived from an EMBL/GenBank/DDBJ whole genome shotgun (WGS) entry which is preliminary data.</text>
</comment>
<dbReference type="InParanoid" id="A0A096PA67"/>
<dbReference type="GO" id="GO:0046982">
    <property type="term" value="F:protein heterodimerization activity"/>
    <property type="evidence" value="ECO:0007669"/>
    <property type="project" value="InterPro"/>
</dbReference>
<sequence>MPTKRKATEAQANTNDPKRAKRAGAKTATESLDAPRDKATRDDDKKAGPDEEEEEDRDEMQDGEDLDLRRRDAETDSATEARRDADRQRMLELLKTFTPSQMERYESYRRSNLSKPMLRKLFRAATGVNLNPNGLIILAGVSKMFVGEMVETAREIMRAKGLNEYEEIRPEHLREAAQVIDARGGLMRRKRNDSVFSRK</sequence>
<evidence type="ECO:0000256" key="4">
    <source>
        <dbReference type="ARBA" id="ARBA00023163"/>
    </source>
</evidence>
<protein>
    <submittedName>
        <fullName evidence="8">Histone-fold</fullName>
    </submittedName>
</protein>
<keyword evidence="9" id="KW-1185">Reference proteome</keyword>
<evidence type="ECO:0000259" key="7">
    <source>
        <dbReference type="Pfam" id="PF04719"/>
    </source>
</evidence>
<accession>A0A096PA67</accession>
<dbReference type="GeneID" id="9832641"/>
<keyword evidence="5" id="KW-0539">Nucleus</keyword>
<dbReference type="SUPFAM" id="SSF47113">
    <property type="entry name" value="Histone-fold"/>
    <property type="match status" value="1"/>
</dbReference>
<dbReference type="Pfam" id="PF04719">
    <property type="entry name" value="TAFII28"/>
    <property type="match status" value="1"/>
</dbReference>
<feature type="region of interest" description="Disordered" evidence="6">
    <location>
        <begin position="1"/>
        <end position="86"/>
    </location>
</feature>
<name>A0A096PA67_OSTTA</name>
<gene>
    <name evidence="8" type="ORF">OT_ostta02g05250</name>
</gene>